<dbReference type="InterPro" id="IPR050815">
    <property type="entry name" value="TF_fung"/>
</dbReference>
<dbReference type="SUPFAM" id="SSF57701">
    <property type="entry name" value="Zn2/Cys6 DNA-binding domain"/>
    <property type="match status" value="1"/>
</dbReference>
<feature type="compositionally biased region" description="Low complexity" evidence="7">
    <location>
        <begin position="11"/>
        <end position="21"/>
    </location>
</feature>
<evidence type="ECO:0000256" key="2">
    <source>
        <dbReference type="ARBA" id="ARBA00022723"/>
    </source>
</evidence>
<dbReference type="InterPro" id="IPR001138">
    <property type="entry name" value="Zn2Cys6_DnaBD"/>
</dbReference>
<dbReference type="InterPro" id="IPR007219">
    <property type="entry name" value="XnlR_reg_dom"/>
</dbReference>
<dbReference type="InterPro" id="IPR036864">
    <property type="entry name" value="Zn2-C6_fun-type_DNA-bd_sf"/>
</dbReference>
<evidence type="ECO:0000256" key="3">
    <source>
        <dbReference type="ARBA" id="ARBA00023015"/>
    </source>
</evidence>
<dbReference type="AlphaFoldDB" id="A0A9P8V160"/>
<reference evidence="9" key="1">
    <citation type="journal article" date="2021" name="Nat. Commun.">
        <title>Genetic determinants of endophytism in the Arabidopsis root mycobiome.</title>
        <authorList>
            <person name="Mesny F."/>
            <person name="Miyauchi S."/>
            <person name="Thiergart T."/>
            <person name="Pickel B."/>
            <person name="Atanasova L."/>
            <person name="Karlsson M."/>
            <person name="Huettel B."/>
            <person name="Barry K.W."/>
            <person name="Haridas S."/>
            <person name="Chen C."/>
            <person name="Bauer D."/>
            <person name="Andreopoulos W."/>
            <person name="Pangilinan J."/>
            <person name="LaButti K."/>
            <person name="Riley R."/>
            <person name="Lipzen A."/>
            <person name="Clum A."/>
            <person name="Drula E."/>
            <person name="Henrissat B."/>
            <person name="Kohler A."/>
            <person name="Grigoriev I.V."/>
            <person name="Martin F.M."/>
            <person name="Hacquard S."/>
        </authorList>
    </citation>
    <scope>NUCLEOTIDE SEQUENCE</scope>
    <source>
        <strain evidence="9">MPI-SDFR-AT-0117</strain>
    </source>
</reference>
<dbReference type="PANTHER" id="PTHR47338:SF4">
    <property type="entry name" value="ZN(II)2CYS6 TRANSCRIPTION FACTOR (EUROFUNG)"/>
    <property type="match status" value="1"/>
</dbReference>
<feature type="domain" description="Zn(2)-C6 fungal-type" evidence="8">
    <location>
        <begin position="50"/>
        <end position="79"/>
    </location>
</feature>
<dbReference type="GO" id="GO:0008270">
    <property type="term" value="F:zinc ion binding"/>
    <property type="evidence" value="ECO:0007669"/>
    <property type="project" value="InterPro"/>
</dbReference>
<proteinExistence type="predicted"/>
<organism evidence="9 10">
    <name type="scientific">Plectosphaerella plurivora</name>
    <dbReference type="NCBI Taxonomy" id="936078"/>
    <lineage>
        <taxon>Eukaryota</taxon>
        <taxon>Fungi</taxon>
        <taxon>Dikarya</taxon>
        <taxon>Ascomycota</taxon>
        <taxon>Pezizomycotina</taxon>
        <taxon>Sordariomycetes</taxon>
        <taxon>Hypocreomycetidae</taxon>
        <taxon>Glomerellales</taxon>
        <taxon>Plectosphaerellaceae</taxon>
        <taxon>Plectosphaerella</taxon>
    </lineage>
</organism>
<dbReference type="Pfam" id="PF00172">
    <property type="entry name" value="Zn_clus"/>
    <property type="match status" value="1"/>
</dbReference>
<evidence type="ECO:0000256" key="7">
    <source>
        <dbReference type="SAM" id="MobiDB-lite"/>
    </source>
</evidence>
<keyword evidence="3" id="KW-0805">Transcription regulation</keyword>
<evidence type="ECO:0000313" key="10">
    <source>
        <dbReference type="Proteomes" id="UP000770015"/>
    </source>
</evidence>
<dbReference type="Proteomes" id="UP000770015">
    <property type="component" value="Unassembled WGS sequence"/>
</dbReference>
<dbReference type="GO" id="GO:0006351">
    <property type="term" value="P:DNA-templated transcription"/>
    <property type="evidence" value="ECO:0007669"/>
    <property type="project" value="InterPro"/>
</dbReference>
<dbReference type="GO" id="GO:0005634">
    <property type="term" value="C:nucleus"/>
    <property type="evidence" value="ECO:0007669"/>
    <property type="project" value="UniProtKB-SubCell"/>
</dbReference>
<dbReference type="GO" id="GO:0000981">
    <property type="term" value="F:DNA-binding transcription factor activity, RNA polymerase II-specific"/>
    <property type="evidence" value="ECO:0007669"/>
    <property type="project" value="InterPro"/>
</dbReference>
<protein>
    <submittedName>
        <fullName evidence="9">Fungal-specific transcription factor domain-containing protein</fullName>
    </submittedName>
</protein>
<comment type="subcellular location">
    <subcellularLocation>
        <location evidence="1">Nucleus</location>
    </subcellularLocation>
</comment>
<feature type="coiled-coil region" evidence="6">
    <location>
        <begin position="122"/>
        <end position="149"/>
    </location>
</feature>
<accession>A0A9P8V160</accession>
<dbReference type="PANTHER" id="PTHR47338">
    <property type="entry name" value="ZN(II)2CYS6 TRANSCRIPTION FACTOR (EUROFUNG)-RELATED"/>
    <property type="match status" value="1"/>
</dbReference>
<keyword evidence="2" id="KW-0479">Metal-binding</keyword>
<comment type="caution">
    <text evidence="9">The sequence shown here is derived from an EMBL/GenBank/DDBJ whole genome shotgun (WGS) entry which is preliminary data.</text>
</comment>
<dbReference type="PROSITE" id="PS50048">
    <property type="entry name" value="ZN2_CY6_FUNGAL_2"/>
    <property type="match status" value="1"/>
</dbReference>
<name>A0A9P8V160_9PEZI</name>
<gene>
    <name evidence="9" type="ORF">F5X68DRAFT_178004</name>
</gene>
<keyword evidence="10" id="KW-1185">Reference proteome</keyword>
<dbReference type="GO" id="GO:0003677">
    <property type="term" value="F:DNA binding"/>
    <property type="evidence" value="ECO:0007669"/>
    <property type="project" value="InterPro"/>
</dbReference>
<dbReference type="SMART" id="SM00066">
    <property type="entry name" value="GAL4"/>
    <property type="match status" value="1"/>
</dbReference>
<keyword evidence="5" id="KW-0539">Nucleus</keyword>
<dbReference type="OrthoDB" id="424974at2759"/>
<dbReference type="Gene3D" id="4.10.240.10">
    <property type="entry name" value="Zn(2)-C6 fungal-type DNA-binding domain"/>
    <property type="match status" value="1"/>
</dbReference>
<keyword evidence="6" id="KW-0175">Coiled coil</keyword>
<evidence type="ECO:0000256" key="1">
    <source>
        <dbReference type="ARBA" id="ARBA00004123"/>
    </source>
</evidence>
<evidence type="ECO:0000259" key="8">
    <source>
        <dbReference type="PROSITE" id="PS50048"/>
    </source>
</evidence>
<dbReference type="PROSITE" id="PS00463">
    <property type="entry name" value="ZN2_CY6_FUNGAL_1"/>
    <property type="match status" value="1"/>
</dbReference>
<evidence type="ECO:0000256" key="4">
    <source>
        <dbReference type="ARBA" id="ARBA00023163"/>
    </source>
</evidence>
<evidence type="ECO:0000256" key="5">
    <source>
        <dbReference type="ARBA" id="ARBA00023242"/>
    </source>
</evidence>
<sequence length="372" mass="42448">MNSDHSRDSDSIASSSPRRGSFTQDDDDRQAPGPSRSDNAYRPIRRINQACNACRRRKSRCTGGRPCRSCRRLDEVCEYPNPGVRASARRRSSASQQQQIRVAGLVGEVLPDLPVARGSVVALAAEERMTAIETRLDDISQQLRQLTELTRQICTAKVQTPGSSNAAPRLDTNNFGSFIDPLPSQHWAVKLEHLIPDTTIRAIFRDYFTLAHNQPYSFFHETTFYTRYDVGLLPDHLVLAVLSHAMRFSDHIPRDRSRQMSVLFANMAWKSIVHLYFQERVDADLAAVQTITLLSIFDFTAGHERHDQAWVKIGLAIRISQDLRLMIDDESLLLSYAEREERRRVFWSVYMLDRLASVRCCDILARQILICL</sequence>
<keyword evidence="4" id="KW-0804">Transcription</keyword>
<dbReference type="EMBL" id="JAGSXJ010000044">
    <property type="protein sequence ID" value="KAH6662904.1"/>
    <property type="molecule type" value="Genomic_DNA"/>
</dbReference>
<dbReference type="CDD" id="cd00067">
    <property type="entry name" value="GAL4"/>
    <property type="match status" value="1"/>
</dbReference>
<feature type="region of interest" description="Disordered" evidence="7">
    <location>
        <begin position="1"/>
        <end position="42"/>
    </location>
</feature>
<evidence type="ECO:0000313" key="9">
    <source>
        <dbReference type="EMBL" id="KAH6662904.1"/>
    </source>
</evidence>
<evidence type="ECO:0000256" key="6">
    <source>
        <dbReference type="SAM" id="Coils"/>
    </source>
</evidence>
<feature type="compositionally biased region" description="Basic and acidic residues" evidence="7">
    <location>
        <begin position="1"/>
        <end position="10"/>
    </location>
</feature>
<dbReference type="Pfam" id="PF04082">
    <property type="entry name" value="Fungal_trans"/>
    <property type="match status" value="1"/>
</dbReference>
<dbReference type="CDD" id="cd12148">
    <property type="entry name" value="fungal_TF_MHR"/>
    <property type="match status" value="1"/>
</dbReference>